<dbReference type="InterPro" id="IPR048834">
    <property type="entry name" value="SpaA_pre-album"/>
</dbReference>
<evidence type="ECO:0000313" key="7">
    <source>
        <dbReference type="Proteomes" id="UP001144313"/>
    </source>
</evidence>
<keyword evidence="2" id="KW-0472">Membrane</keyword>
<dbReference type="Pfam" id="PF20674">
    <property type="entry name" value="SpaA_3"/>
    <property type="match status" value="1"/>
</dbReference>
<feature type="signal peptide" evidence="3">
    <location>
        <begin position="1"/>
        <end position="29"/>
    </location>
</feature>
<evidence type="ECO:0000256" key="3">
    <source>
        <dbReference type="SAM" id="SignalP"/>
    </source>
</evidence>
<dbReference type="Proteomes" id="UP001144313">
    <property type="component" value="Unassembled WGS sequence"/>
</dbReference>
<keyword evidence="3" id="KW-0732">Signal</keyword>
<feature type="region of interest" description="Disordered" evidence="1">
    <location>
        <begin position="362"/>
        <end position="403"/>
    </location>
</feature>
<dbReference type="AlphaFoldDB" id="A0A9W6G7J5"/>
<evidence type="ECO:0000256" key="1">
    <source>
        <dbReference type="SAM" id="MobiDB-lite"/>
    </source>
</evidence>
<feature type="transmembrane region" description="Helical" evidence="2">
    <location>
        <begin position="411"/>
        <end position="432"/>
    </location>
</feature>
<feature type="domain" description="SpaA-like prealbumin fold" evidence="5">
    <location>
        <begin position="257"/>
        <end position="366"/>
    </location>
</feature>
<evidence type="ECO:0000256" key="2">
    <source>
        <dbReference type="SAM" id="Phobius"/>
    </source>
</evidence>
<protein>
    <recommendedName>
        <fullName evidence="8">LPXTG-motif cell wall anchor domain-containing protein</fullName>
    </recommendedName>
</protein>
<sequence>MHTVKTFARLATAAAVVAAGALVGTPASAQTTGCGYGSGGEFAGTICWIDMSGFDQALAMEADGQPMSIELTPDYTMTFTFRVAPGTNGFRVLNETAFPTYNKAPIGSTVYRDTPGKPALYQGVDGGSGASGDLGTLTIDDLVVTGPDGTAVDGYGIVMADAETTNRGEGLTFSSDKPIEELTRATMPGAQPACGEELSGIGTTSVTCKGNTAGGLAVDEIVLYSVAPTTATIGFLDRTANAVQGVAFGILTAKVGMDKAVVDKTAESDSFAMTIEDEDGDLVGEGSTAGGDSGTIESQTVLAAVGGHDYTLAETAEGSTDLATYTQDWTCTNNGADDPSLPSGDGTTQVVKVKVGDDIRCTVTNTGTPPDPSPSPSISPDPSPSGSEGPTDPATSDDATDGALPVTGGSAMLYGSLAALALAAAVAGWLMIRRARRASDEWPSI</sequence>
<feature type="compositionally biased region" description="Low complexity" evidence="1">
    <location>
        <begin position="384"/>
        <end position="403"/>
    </location>
</feature>
<dbReference type="Pfam" id="PF18651">
    <property type="entry name" value="CshA_NR2"/>
    <property type="match status" value="1"/>
</dbReference>
<evidence type="ECO:0000313" key="6">
    <source>
        <dbReference type="EMBL" id="GLI41946.1"/>
    </source>
</evidence>
<keyword evidence="2" id="KW-0812">Transmembrane</keyword>
<keyword evidence="7" id="KW-1185">Reference proteome</keyword>
<dbReference type="EMBL" id="BSDT01000001">
    <property type="protein sequence ID" value="GLI41946.1"/>
    <property type="molecule type" value="Genomic_DNA"/>
</dbReference>
<feature type="chain" id="PRO_5040857003" description="LPXTG-motif cell wall anchor domain-containing protein" evidence="3">
    <location>
        <begin position="30"/>
        <end position="445"/>
    </location>
</feature>
<proteinExistence type="predicted"/>
<gene>
    <name evidence="6" type="ORF">GALLR39Z86_17960</name>
</gene>
<feature type="compositionally biased region" description="Pro residues" evidence="1">
    <location>
        <begin position="369"/>
        <end position="383"/>
    </location>
</feature>
<organism evidence="6 7">
    <name type="scientific">Glycomyces algeriensis</name>
    <dbReference type="NCBI Taxonomy" id="256037"/>
    <lineage>
        <taxon>Bacteria</taxon>
        <taxon>Bacillati</taxon>
        <taxon>Actinomycetota</taxon>
        <taxon>Actinomycetes</taxon>
        <taxon>Glycomycetales</taxon>
        <taxon>Glycomycetaceae</taxon>
        <taxon>Glycomyces</taxon>
    </lineage>
</organism>
<feature type="domain" description="Surface adhesin CshA non-repetitive" evidence="4">
    <location>
        <begin position="45"/>
        <end position="250"/>
    </location>
</feature>
<reference evidence="6" key="1">
    <citation type="submission" date="2022-12" db="EMBL/GenBank/DDBJ databases">
        <title>Reference genome sequencing for broad-spectrum identification of bacterial and archaeal isolates by mass spectrometry.</title>
        <authorList>
            <person name="Sekiguchi Y."/>
            <person name="Tourlousse D.M."/>
        </authorList>
    </citation>
    <scope>NUCLEOTIDE SEQUENCE</scope>
    <source>
        <strain evidence="6">LLR39Z86</strain>
    </source>
</reference>
<dbReference type="InterPro" id="IPR040683">
    <property type="entry name" value="CshA_NR2"/>
</dbReference>
<evidence type="ECO:0000259" key="4">
    <source>
        <dbReference type="Pfam" id="PF18651"/>
    </source>
</evidence>
<evidence type="ECO:0008006" key="8">
    <source>
        <dbReference type="Google" id="ProtNLM"/>
    </source>
</evidence>
<keyword evidence="2" id="KW-1133">Transmembrane helix</keyword>
<comment type="caution">
    <text evidence="6">The sequence shown here is derived from an EMBL/GenBank/DDBJ whole genome shotgun (WGS) entry which is preliminary data.</text>
</comment>
<name>A0A9W6G7J5_9ACTN</name>
<accession>A0A9W6G7J5</accession>
<evidence type="ECO:0000259" key="5">
    <source>
        <dbReference type="Pfam" id="PF20674"/>
    </source>
</evidence>